<reference evidence="1" key="1">
    <citation type="journal article" date="2023" name="Mol. Phylogenet. Evol.">
        <title>Genome-scale phylogeny and comparative genomics of the fungal order Sordariales.</title>
        <authorList>
            <person name="Hensen N."/>
            <person name="Bonometti L."/>
            <person name="Westerberg I."/>
            <person name="Brannstrom I.O."/>
            <person name="Guillou S."/>
            <person name="Cros-Aarteil S."/>
            <person name="Calhoun S."/>
            <person name="Haridas S."/>
            <person name="Kuo A."/>
            <person name="Mondo S."/>
            <person name="Pangilinan J."/>
            <person name="Riley R."/>
            <person name="LaButti K."/>
            <person name="Andreopoulos B."/>
            <person name="Lipzen A."/>
            <person name="Chen C."/>
            <person name="Yan M."/>
            <person name="Daum C."/>
            <person name="Ng V."/>
            <person name="Clum A."/>
            <person name="Steindorff A."/>
            <person name="Ohm R.A."/>
            <person name="Martin F."/>
            <person name="Silar P."/>
            <person name="Natvig D.O."/>
            <person name="Lalanne C."/>
            <person name="Gautier V."/>
            <person name="Ament-Velasquez S.L."/>
            <person name="Kruys A."/>
            <person name="Hutchinson M.I."/>
            <person name="Powell A.J."/>
            <person name="Barry K."/>
            <person name="Miller A.N."/>
            <person name="Grigoriev I.V."/>
            <person name="Debuchy R."/>
            <person name="Gladieux P."/>
            <person name="Hiltunen Thoren M."/>
            <person name="Johannesson H."/>
        </authorList>
    </citation>
    <scope>NUCLEOTIDE SEQUENCE</scope>
    <source>
        <strain evidence="1">CBS 168.71</strain>
    </source>
</reference>
<dbReference type="Proteomes" id="UP001278766">
    <property type="component" value="Unassembled WGS sequence"/>
</dbReference>
<protein>
    <submittedName>
        <fullName evidence="1">Uncharacterized protein</fullName>
    </submittedName>
</protein>
<organism evidence="1 2">
    <name type="scientific">Chaetomium fimeti</name>
    <dbReference type="NCBI Taxonomy" id="1854472"/>
    <lineage>
        <taxon>Eukaryota</taxon>
        <taxon>Fungi</taxon>
        <taxon>Dikarya</taxon>
        <taxon>Ascomycota</taxon>
        <taxon>Pezizomycotina</taxon>
        <taxon>Sordariomycetes</taxon>
        <taxon>Sordariomycetidae</taxon>
        <taxon>Sordariales</taxon>
        <taxon>Chaetomiaceae</taxon>
        <taxon>Chaetomium</taxon>
    </lineage>
</organism>
<proteinExistence type="predicted"/>
<name>A0AAE0H5A8_9PEZI</name>
<sequence length="331" mass="36504">MPAGYLDIVETLRRLSVVWRMAVRGILRFVNSDGASTKRGSSLRVKVVNVCPEAGFHFPLWSVPLTPSEKERDKDVSAACGPHRLLKIQGPCHPALFDFLLGVLPTAFAGWDANDSVTPRTDCRGTGPASPGHSSYIRNLRNRSAWERVSTRTVLESSRLVPRVPARLPPRFEAPPTVSAKRTRCRPVGLVPGENFRMFEIHCRQVQHEETFDVSGIRGCSRRSCGELLADTAQLSWNSAGQFGSSPGKALAGGRRWGGFQTEIPSPIRTHSIEIFFPRTLSPHLHLTTWNPGGAGAVEGRKQPWPGTTKQELRKVHLISGFAPGSHWLLE</sequence>
<dbReference type="AlphaFoldDB" id="A0AAE0H5A8"/>
<dbReference type="RefSeq" id="XP_062653773.1">
    <property type="nucleotide sequence ID" value="XM_062808512.1"/>
</dbReference>
<dbReference type="GeneID" id="87845460"/>
<reference evidence="1" key="2">
    <citation type="submission" date="2023-06" db="EMBL/GenBank/DDBJ databases">
        <authorList>
            <consortium name="Lawrence Berkeley National Laboratory"/>
            <person name="Haridas S."/>
            <person name="Hensen N."/>
            <person name="Bonometti L."/>
            <person name="Westerberg I."/>
            <person name="Brannstrom I.O."/>
            <person name="Guillou S."/>
            <person name="Cros-Aarteil S."/>
            <person name="Calhoun S."/>
            <person name="Kuo A."/>
            <person name="Mondo S."/>
            <person name="Pangilinan J."/>
            <person name="Riley R."/>
            <person name="Labutti K."/>
            <person name="Andreopoulos B."/>
            <person name="Lipzen A."/>
            <person name="Chen C."/>
            <person name="Yanf M."/>
            <person name="Daum C."/>
            <person name="Ng V."/>
            <person name="Clum A."/>
            <person name="Steindorff A."/>
            <person name="Ohm R."/>
            <person name="Martin F."/>
            <person name="Silar P."/>
            <person name="Natvig D."/>
            <person name="Lalanne C."/>
            <person name="Gautier V."/>
            <person name="Ament-Velasquez S.L."/>
            <person name="Kruys A."/>
            <person name="Hutchinson M.I."/>
            <person name="Powell A.J."/>
            <person name="Barry K."/>
            <person name="Miller A.N."/>
            <person name="Grigoriev I.V."/>
            <person name="Debuchy R."/>
            <person name="Gladieux P."/>
            <person name="Thoren M.H."/>
            <person name="Johannesson H."/>
        </authorList>
    </citation>
    <scope>NUCLEOTIDE SEQUENCE</scope>
    <source>
        <strain evidence="1">CBS 168.71</strain>
    </source>
</reference>
<accession>A0AAE0H5A8</accession>
<evidence type="ECO:0000313" key="2">
    <source>
        <dbReference type="Proteomes" id="UP001278766"/>
    </source>
</evidence>
<dbReference type="EMBL" id="JAUEPN010000014">
    <property type="protein sequence ID" value="KAK3290259.1"/>
    <property type="molecule type" value="Genomic_DNA"/>
</dbReference>
<gene>
    <name evidence="1" type="ORF">B0H64DRAFT_61527</name>
</gene>
<comment type="caution">
    <text evidence="1">The sequence shown here is derived from an EMBL/GenBank/DDBJ whole genome shotgun (WGS) entry which is preliminary data.</text>
</comment>
<keyword evidence="2" id="KW-1185">Reference proteome</keyword>
<evidence type="ECO:0000313" key="1">
    <source>
        <dbReference type="EMBL" id="KAK3290259.1"/>
    </source>
</evidence>